<reference evidence="11" key="1">
    <citation type="submission" date="2022-04" db="EMBL/GenBank/DDBJ databases">
        <title>Carnegiea gigantea Genome sequencing and assembly v2.</title>
        <authorList>
            <person name="Copetti D."/>
            <person name="Sanderson M.J."/>
            <person name="Burquez A."/>
            <person name="Wojciechowski M.F."/>
        </authorList>
    </citation>
    <scope>NUCLEOTIDE SEQUENCE</scope>
    <source>
        <strain evidence="11">SGP5-SGP5p</strain>
        <tissue evidence="11">Aerial part</tissue>
    </source>
</reference>
<comment type="caution">
    <text evidence="11">The sequence shown here is derived from an EMBL/GenBank/DDBJ whole genome shotgun (WGS) entry which is preliminary data.</text>
</comment>
<comment type="catalytic activity">
    <reaction evidence="8">
        <text>L-seryl-[protein] + ATP = O-phospho-L-seryl-[protein] + ADP + H(+)</text>
        <dbReference type="Rhea" id="RHEA:17989"/>
        <dbReference type="Rhea" id="RHEA-COMP:9863"/>
        <dbReference type="Rhea" id="RHEA-COMP:11604"/>
        <dbReference type="ChEBI" id="CHEBI:15378"/>
        <dbReference type="ChEBI" id="CHEBI:29999"/>
        <dbReference type="ChEBI" id="CHEBI:30616"/>
        <dbReference type="ChEBI" id="CHEBI:83421"/>
        <dbReference type="ChEBI" id="CHEBI:456216"/>
        <dbReference type="EC" id="2.7.11.1"/>
    </reaction>
</comment>
<evidence type="ECO:0000256" key="2">
    <source>
        <dbReference type="ARBA" id="ARBA00022527"/>
    </source>
</evidence>
<evidence type="ECO:0000256" key="4">
    <source>
        <dbReference type="ARBA" id="ARBA00022741"/>
    </source>
</evidence>
<dbReference type="SMART" id="SM00220">
    <property type="entry name" value="S_TKc"/>
    <property type="match status" value="1"/>
</dbReference>
<keyword evidence="5" id="KW-0418">Kinase</keyword>
<dbReference type="InterPro" id="IPR011009">
    <property type="entry name" value="Kinase-like_dom_sf"/>
</dbReference>
<dbReference type="AlphaFoldDB" id="A0A9Q1GXT7"/>
<dbReference type="SUPFAM" id="SSF56112">
    <property type="entry name" value="Protein kinase-like (PK-like)"/>
    <property type="match status" value="1"/>
</dbReference>
<feature type="region of interest" description="Disordered" evidence="9">
    <location>
        <begin position="27"/>
        <end position="56"/>
    </location>
</feature>
<dbReference type="GO" id="GO:0005524">
    <property type="term" value="F:ATP binding"/>
    <property type="evidence" value="ECO:0007669"/>
    <property type="project" value="UniProtKB-KW"/>
</dbReference>
<evidence type="ECO:0000256" key="5">
    <source>
        <dbReference type="ARBA" id="ARBA00022777"/>
    </source>
</evidence>
<dbReference type="InterPro" id="IPR000719">
    <property type="entry name" value="Prot_kinase_dom"/>
</dbReference>
<name>A0A9Q1GXT7_9CARY</name>
<comment type="catalytic activity">
    <reaction evidence="7">
        <text>L-threonyl-[protein] + ATP = O-phospho-L-threonyl-[protein] + ADP + H(+)</text>
        <dbReference type="Rhea" id="RHEA:46608"/>
        <dbReference type="Rhea" id="RHEA-COMP:11060"/>
        <dbReference type="Rhea" id="RHEA-COMP:11605"/>
        <dbReference type="ChEBI" id="CHEBI:15378"/>
        <dbReference type="ChEBI" id="CHEBI:30013"/>
        <dbReference type="ChEBI" id="CHEBI:30616"/>
        <dbReference type="ChEBI" id="CHEBI:61977"/>
        <dbReference type="ChEBI" id="CHEBI:456216"/>
        <dbReference type="EC" id="2.7.11.1"/>
    </reaction>
</comment>
<dbReference type="EC" id="2.7.11.1" evidence="1"/>
<evidence type="ECO:0000313" key="12">
    <source>
        <dbReference type="Proteomes" id="UP001153076"/>
    </source>
</evidence>
<proteinExistence type="predicted"/>
<evidence type="ECO:0000259" key="10">
    <source>
        <dbReference type="PROSITE" id="PS50011"/>
    </source>
</evidence>
<evidence type="ECO:0000256" key="3">
    <source>
        <dbReference type="ARBA" id="ARBA00022679"/>
    </source>
</evidence>
<dbReference type="Proteomes" id="UP001153076">
    <property type="component" value="Unassembled WGS sequence"/>
</dbReference>
<dbReference type="Pfam" id="PF00069">
    <property type="entry name" value="Pkinase"/>
    <property type="match status" value="1"/>
</dbReference>
<evidence type="ECO:0000256" key="1">
    <source>
        <dbReference type="ARBA" id="ARBA00012513"/>
    </source>
</evidence>
<feature type="domain" description="Protein kinase" evidence="10">
    <location>
        <begin position="1"/>
        <end position="153"/>
    </location>
</feature>
<keyword evidence="6" id="KW-0067">ATP-binding</keyword>
<organism evidence="11 12">
    <name type="scientific">Carnegiea gigantea</name>
    <dbReference type="NCBI Taxonomy" id="171969"/>
    <lineage>
        <taxon>Eukaryota</taxon>
        <taxon>Viridiplantae</taxon>
        <taxon>Streptophyta</taxon>
        <taxon>Embryophyta</taxon>
        <taxon>Tracheophyta</taxon>
        <taxon>Spermatophyta</taxon>
        <taxon>Magnoliopsida</taxon>
        <taxon>eudicotyledons</taxon>
        <taxon>Gunneridae</taxon>
        <taxon>Pentapetalae</taxon>
        <taxon>Caryophyllales</taxon>
        <taxon>Cactineae</taxon>
        <taxon>Cactaceae</taxon>
        <taxon>Cactoideae</taxon>
        <taxon>Echinocereeae</taxon>
        <taxon>Carnegiea</taxon>
    </lineage>
</organism>
<dbReference type="EMBL" id="JAKOGI010001139">
    <property type="protein sequence ID" value="KAJ8427484.1"/>
    <property type="molecule type" value="Genomic_DNA"/>
</dbReference>
<dbReference type="GO" id="GO:0035556">
    <property type="term" value="P:intracellular signal transduction"/>
    <property type="evidence" value="ECO:0007669"/>
    <property type="project" value="TreeGrafter"/>
</dbReference>
<dbReference type="Gene3D" id="1.10.510.10">
    <property type="entry name" value="Transferase(Phosphotransferase) domain 1"/>
    <property type="match status" value="1"/>
</dbReference>
<keyword evidence="3" id="KW-0808">Transferase</keyword>
<dbReference type="OrthoDB" id="162894at2759"/>
<evidence type="ECO:0000256" key="6">
    <source>
        <dbReference type="ARBA" id="ARBA00022840"/>
    </source>
</evidence>
<evidence type="ECO:0000313" key="11">
    <source>
        <dbReference type="EMBL" id="KAJ8427484.1"/>
    </source>
</evidence>
<evidence type="ECO:0000256" key="8">
    <source>
        <dbReference type="ARBA" id="ARBA00048679"/>
    </source>
</evidence>
<keyword evidence="4" id="KW-0547">Nucleotide-binding</keyword>
<gene>
    <name evidence="11" type="ORF">Cgig2_013565</name>
</gene>
<dbReference type="PANTHER" id="PTHR24356">
    <property type="entry name" value="SERINE/THREONINE-PROTEIN KINASE"/>
    <property type="match status" value="1"/>
</dbReference>
<keyword evidence="12" id="KW-1185">Reference proteome</keyword>
<dbReference type="GO" id="GO:0004674">
    <property type="term" value="F:protein serine/threonine kinase activity"/>
    <property type="evidence" value="ECO:0007669"/>
    <property type="project" value="UniProtKB-KW"/>
</dbReference>
<sequence length="280" mass="30814">MLLQLTDFGLSKVGLINSTDDLSGPSLGRSDFLGHEKPDSATKFPRRREQRQKQSVVGTPDYLAPEILLGMGHGATADWWSVGVILFELLVGIPPFNAEHPQQIFDNIMNRDIPWPKVPEEMSHAAYDLINKLLRENPAQRLGATGAGEAMFVPSTEGAFDTSYFMSRYIWKPEEDPVFGSSDFDDMSVSGSDSYSSGSFSTVADEDVSSIFILTTYALIATVTGDECGKLADFGNRNVAVKYSFSNFSFKSVSNLASINYDMVVKSMKDKQDQSEPSVQ</sequence>
<dbReference type="PROSITE" id="PS50011">
    <property type="entry name" value="PROTEIN_KINASE_DOM"/>
    <property type="match status" value="1"/>
</dbReference>
<protein>
    <recommendedName>
        <fullName evidence="1">non-specific serine/threonine protein kinase</fullName>
        <ecNumber evidence="1">2.7.11.1</ecNumber>
    </recommendedName>
</protein>
<keyword evidence="2" id="KW-0723">Serine/threonine-protein kinase</keyword>
<dbReference type="InterPro" id="IPR050236">
    <property type="entry name" value="Ser_Thr_kinase_AGC"/>
</dbReference>
<evidence type="ECO:0000256" key="7">
    <source>
        <dbReference type="ARBA" id="ARBA00047899"/>
    </source>
</evidence>
<dbReference type="PANTHER" id="PTHR24356:SF395">
    <property type="entry name" value="SERINE_THREONINE PROTEIN KINASE IRE-RELATED"/>
    <property type="match status" value="1"/>
</dbReference>
<evidence type="ECO:0000256" key="9">
    <source>
        <dbReference type="SAM" id="MobiDB-lite"/>
    </source>
</evidence>
<accession>A0A9Q1GXT7</accession>